<proteinExistence type="predicted"/>
<dbReference type="Gene3D" id="2.40.10.10">
    <property type="entry name" value="Trypsin-like serine proteases"/>
    <property type="match status" value="1"/>
</dbReference>
<name>A0AAN8XME7_HALRR</name>
<evidence type="ECO:0000313" key="3">
    <source>
        <dbReference type="Proteomes" id="UP001381693"/>
    </source>
</evidence>
<dbReference type="InterPro" id="IPR016187">
    <property type="entry name" value="CTDL_fold"/>
</dbReference>
<dbReference type="InterPro" id="IPR016186">
    <property type="entry name" value="C-type_lectin-like/link_sf"/>
</dbReference>
<dbReference type="InterPro" id="IPR043504">
    <property type="entry name" value="Peptidase_S1_PA_chymotrypsin"/>
</dbReference>
<dbReference type="SMART" id="SM00034">
    <property type="entry name" value="CLECT"/>
    <property type="match status" value="1"/>
</dbReference>
<dbReference type="Proteomes" id="UP001381693">
    <property type="component" value="Unassembled WGS sequence"/>
</dbReference>
<feature type="domain" description="C-type lectin" evidence="1">
    <location>
        <begin position="108"/>
        <end position="237"/>
    </location>
</feature>
<comment type="caution">
    <text evidence="2">The sequence shown here is derived from an EMBL/GenBank/DDBJ whole genome shotgun (WGS) entry which is preliminary data.</text>
</comment>
<dbReference type="CDD" id="cd00037">
    <property type="entry name" value="CLECT"/>
    <property type="match status" value="1"/>
</dbReference>
<dbReference type="EMBL" id="JAXCGZ010002153">
    <property type="protein sequence ID" value="KAK7084303.1"/>
    <property type="molecule type" value="Genomic_DNA"/>
</dbReference>
<dbReference type="Pfam" id="PF00059">
    <property type="entry name" value="Lectin_C"/>
    <property type="match status" value="1"/>
</dbReference>
<evidence type="ECO:0000313" key="2">
    <source>
        <dbReference type="EMBL" id="KAK7084303.1"/>
    </source>
</evidence>
<reference evidence="2 3" key="1">
    <citation type="submission" date="2023-11" db="EMBL/GenBank/DDBJ databases">
        <title>Halocaridina rubra genome assembly.</title>
        <authorList>
            <person name="Smith C."/>
        </authorList>
    </citation>
    <scope>NUCLEOTIDE SEQUENCE [LARGE SCALE GENOMIC DNA]</scope>
    <source>
        <strain evidence="2">EP-1</strain>
        <tissue evidence="2">Whole</tissue>
    </source>
</reference>
<protein>
    <recommendedName>
        <fullName evidence="1">C-type lectin domain-containing protein</fullName>
    </recommendedName>
</protein>
<evidence type="ECO:0000259" key="1">
    <source>
        <dbReference type="PROSITE" id="PS50041"/>
    </source>
</evidence>
<dbReference type="PANTHER" id="PTHR22801">
    <property type="entry name" value="LITHOSTATHINE"/>
    <property type="match status" value="1"/>
</dbReference>
<dbReference type="PANTHER" id="PTHR22801:SF63">
    <property type="entry name" value="C-TYPE LECTIN DOMAIN-CONTAINING PROTEIN"/>
    <property type="match status" value="1"/>
</dbReference>
<dbReference type="SUPFAM" id="SSF56436">
    <property type="entry name" value="C-type lectin-like"/>
    <property type="match status" value="1"/>
</dbReference>
<gene>
    <name evidence="2" type="ORF">SK128_021853</name>
</gene>
<organism evidence="2 3">
    <name type="scientific">Halocaridina rubra</name>
    <name type="common">Hawaiian red shrimp</name>
    <dbReference type="NCBI Taxonomy" id="373956"/>
    <lineage>
        <taxon>Eukaryota</taxon>
        <taxon>Metazoa</taxon>
        <taxon>Ecdysozoa</taxon>
        <taxon>Arthropoda</taxon>
        <taxon>Crustacea</taxon>
        <taxon>Multicrustacea</taxon>
        <taxon>Malacostraca</taxon>
        <taxon>Eumalacostraca</taxon>
        <taxon>Eucarida</taxon>
        <taxon>Decapoda</taxon>
        <taxon>Pleocyemata</taxon>
        <taxon>Caridea</taxon>
        <taxon>Atyoidea</taxon>
        <taxon>Atyidae</taxon>
        <taxon>Halocaridina</taxon>
    </lineage>
</organism>
<keyword evidence="3" id="KW-1185">Reference proteome</keyword>
<dbReference type="AlphaFoldDB" id="A0AAN8XME7"/>
<dbReference type="Gene3D" id="3.10.100.10">
    <property type="entry name" value="Mannose-Binding Protein A, subunit A"/>
    <property type="match status" value="1"/>
</dbReference>
<dbReference type="PROSITE" id="PS50041">
    <property type="entry name" value="C_TYPE_LECTIN_2"/>
    <property type="match status" value="1"/>
</dbReference>
<dbReference type="InterPro" id="IPR001304">
    <property type="entry name" value="C-type_lectin-like"/>
</dbReference>
<accession>A0AAN8XME7</accession>
<sequence>MLLQHLNNCRDTDYGIAIKNPMLCAESKEKDSCQIDSESSLVFKDDKGSYDQLLFYIPEGSNSYSGYSNWENTQSKYFPTMNKLAIIIGAILIVGANGQSCPDGWVAIGGICYRFHQEVSMPWDDARTFCEDEGAFLAKITDSDVHRAFYEYILTYSLSGSFWLGGTDELYEGDWHWVVDDTRIDRGTPLWALSSGILGWSHEPSGGPDENCLGLDKDRKYYFNDLNCNNVHHPVCMMI</sequence>
<dbReference type="InterPro" id="IPR050801">
    <property type="entry name" value="Ca-Dep_Lectins_ImmuneDev"/>
</dbReference>